<keyword evidence="1" id="KW-0472">Membrane</keyword>
<name>A0ABZ2SAF3_9BURK</name>
<accession>A0ABZ2SAF3</accession>
<keyword evidence="3" id="KW-1185">Reference proteome</keyword>
<feature type="transmembrane region" description="Helical" evidence="1">
    <location>
        <begin position="32"/>
        <end position="49"/>
    </location>
</feature>
<dbReference type="Proteomes" id="UP001456224">
    <property type="component" value="Chromosome"/>
</dbReference>
<evidence type="ECO:0000256" key="1">
    <source>
        <dbReference type="SAM" id="Phobius"/>
    </source>
</evidence>
<proteinExistence type="predicted"/>
<keyword evidence="1" id="KW-0812">Transmembrane</keyword>
<organism evidence="2 3">
    <name type="scientific">Achromobacter veterisilvae</name>
    <dbReference type="NCBI Taxonomy" id="2069367"/>
    <lineage>
        <taxon>Bacteria</taxon>
        <taxon>Pseudomonadati</taxon>
        <taxon>Pseudomonadota</taxon>
        <taxon>Betaproteobacteria</taxon>
        <taxon>Burkholderiales</taxon>
        <taxon>Alcaligenaceae</taxon>
        <taxon>Achromobacter</taxon>
    </lineage>
</organism>
<dbReference type="RefSeq" id="WP_338880993.1">
    <property type="nucleotide sequence ID" value="NZ_CP148753.1"/>
</dbReference>
<evidence type="ECO:0000313" key="2">
    <source>
        <dbReference type="EMBL" id="WXR75557.1"/>
    </source>
</evidence>
<reference evidence="2 3" key="1">
    <citation type="submission" date="2024-03" db="EMBL/GenBank/DDBJ databases">
        <title>Reference genomes for the five species model microbial community.</title>
        <authorList>
            <person name="Padfield D."/>
        </authorList>
    </citation>
    <scope>NUCLEOTIDE SEQUENCE [LARGE SCALE GENOMIC DNA]</scope>
    <source>
        <strain evidence="2 3">AB1</strain>
    </source>
</reference>
<sequence length="64" mass="6989">MRDNACAKLAVVGIKVKSPGKKDAKQKANREVGFFVFIFALVAAWPRYLRASHCAGSPHSLPFS</sequence>
<dbReference type="EMBL" id="CP148753">
    <property type="protein sequence ID" value="WXR75557.1"/>
    <property type="molecule type" value="Genomic_DNA"/>
</dbReference>
<protein>
    <submittedName>
        <fullName evidence="2">Uncharacterized protein</fullName>
    </submittedName>
</protein>
<keyword evidence="1" id="KW-1133">Transmembrane helix</keyword>
<evidence type="ECO:0000313" key="3">
    <source>
        <dbReference type="Proteomes" id="UP001456224"/>
    </source>
</evidence>
<gene>
    <name evidence="2" type="ORF">WHX56_08615</name>
</gene>